<keyword evidence="4 11" id="KW-0808">Transferase</keyword>
<dbReference type="SUPFAM" id="SSF52540">
    <property type="entry name" value="P-loop containing nucleoside triphosphate hydrolases"/>
    <property type="match status" value="1"/>
</dbReference>
<dbReference type="AlphaFoldDB" id="B2A320"/>
<dbReference type="EC" id="2.7.4.9" evidence="2 11"/>
<dbReference type="InParanoid" id="B2A320"/>
<keyword evidence="5 11" id="KW-0545">Nucleotide biosynthesis</keyword>
<evidence type="ECO:0000256" key="8">
    <source>
        <dbReference type="ARBA" id="ARBA00022840"/>
    </source>
</evidence>
<evidence type="ECO:0000313" key="14">
    <source>
        <dbReference type="Proteomes" id="UP000001683"/>
    </source>
</evidence>
<evidence type="ECO:0000313" key="13">
    <source>
        <dbReference type="EMBL" id="ACB83632.1"/>
    </source>
</evidence>
<dbReference type="HOGENOM" id="CLU_049131_0_2_9"/>
<proteinExistence type="inferred from homology"/>
<dbReference type="GO" id="GO:0006227">
    <property type="term" value="P:dUDP biosynthetic process"/>
    <property type="evidence" value="ECO:0007669"/>
    <property type="project" value="TreeGrafter"/>
</dbReference>
<evidence type="ECO:0000256" key="2">
    <source>
        <dbReference type="ARBA" id="ARBA00012980"/>
    </source>
</evidence>
<dbReference type="GO" id="GO:0006235">
    <property type="term" value="P:dTTP biosynthetic process"/>
    <property type="evidence" value="ECO:0007669"/>
    <property type="project" value="UniProtKB-UniRule"/>
</dbReference>
<dbReference type="PANTHER" id="PTHR10344:SF4">
    <property type="entry name" value="UMP-CMP KINASE 2, MITOCHONDRIAL"/>
    <property type="match status" value="1"/>
</dbReference>
<dbReference type="InterPro" id="IPR018095">
    <property type="entry name" value="Thymidylate_kin_CS"/>
</dbReference>
<dbReference type="PANTHER" id="PTHR10344">
    <property type="entry name" value="THYMIDYLATE KINASE"/>
    <property type="match status" value="1"/>
</dbReference>
<keyword evidence="8 11" id="KW-0067">ATP-binding</keyword>
<comment type="function">
    <text evidence="10 11">Phosphorylation of dTMP to form dTDP in both de novo and salvage pathways of dTTP synthesis.</text>
</comment>
<evidence type="ECO:0000256" key="7">
    <source>
        <dbReference type="ARBA" id="ARBA00022777"/>
    </source>
</evidence>
<dbReference type="GO" id="GO:0006233">
    <property type="term" value="P:dTDP biosynthetic process"/>
    <property type="evidence" value="ECO:0007669"/>
    <property type="project" value="InterPro"/>
</dbReference>
<dbReference type="EMBL" id="CP001034">
    <property type="protein sequence ID" value="ACB83632.1"/>
    <property type="molecule type" value="Genomic_DNA"/>
</dbReference>
<dbReference type="GO" id="GO:0005829">
    <property type="term" value="C:cytosol"/>
    <property type="evidence" value="ECO:0007669"/>
    <property type="project" value="TreeGrafter"/>
</dbReference>
<dbReference type="NCBIfam" id="TIGR00041">
    <property type="entry name" value="DTMP_kinase"/>
    <property type="match status" value="1"/>
</dbReference>
<dbReference type="GO" id="GO:0005524">
    <property type="term" value="F:ATP binding"/>
    <property type="evidence" value="ECO:0007669"/>
    <property type="project" value="UniProtKB-UniRule"/>
</dbReference>
<evidence type="ECO:0000256" key="3">
    <source>
        <dbReference type="ARBA" id="ARBA00017144"/>
    </source>
</evidence>
<evidence type="ECO:0000256" key="5">
    <source>
        <dbReference type="ARBA" id="ARBA00022727"/>
    </source>
</evidence>
<name>B2A320_NATTJ</name>
<dbReference type="Proteomes" id="UP000001683">
    <property type="component" value="Chromosome"/>
</dbReference>
<dbReference type="FunFam" id="3.40.50.300:FF:000225">
    <property type="entry name" value="Thymidylate kinase"/>
    <property type="match status" value="1"/>
</dbReference>
<evidence type="ECO:0000256" key="10">
    <source>
        <dbReference type="ARBA" id="ARBA00057735"/>
    </source>
</evidence>
<dbReference type="eggNOG" id="COG0125">
    <property type="taxonomic scope" value="Bacteria"/>
</dbReference>
<evidence type="ECO:0000259" key="12">
    <source>
        <dbReference type="Pfam" id="PF02223"/>
    </source>
</evidence>
<gene>
    <name evidence="11" type="primary">tmk</name>
    <name evidence="13" type="ordered locus">Nther_0033</name>
</gene>
<reference evidence="13 14" key="1">
    <citation type="submission" date="2008-04" db="EMBL/GenBank/DDBJ databases">
        <title>Complete sequence of chromosome of Natranaerobius thermophilus JW/NM-WN-LF.</title>
        <authorList>
            <consortium name="US DOE Joint Genome Institute"/>
            <person name="Copeland A."/>
            <person name="Lucas S."/>
            <person name="Lapidus A."/>
            <person name="Glavina del Rio T."/>
            <person name="Dalin E."/>
            <person name="Tice H."/>
            <person name="Bruce D."/>
            <person name="Goodwin L."/>
            <person name="Pitluck S."/>
            <person name="Chertkov O."/>
            <person name="Brettin T."/>
            <person name="Detter J.C."/>
            <person name="Han C."/>
            <person name="Kuske C.R."/>
            <person name="Schmutz J."/>
            <person name="Larimer F."/>
            <person name="Land M."/>
            <person name="Hauser L."/>
            <person name="Kyrpides N."/>
            <person name="Lykidis A."/>
            <person name="Mesbah N.M."/>
            <person name="Wiegel J."/>
        </authorList>
    </citation>
    <scope>NUCLEOTIDE SEQUENCE [LARGE SCALE GENOMIC DNA]</scope>
    <source>
        <strain evidence="14">ATCC BAA-1301 / DSM 18059 / JW/NM-WN-LF</strain>
    </source>
</reference>
<dbReference type="GO" id="GO:0004798">
    <property type="term" value="F:dTMP kinase activity"/>
    <property type="evidence" value="ECO:0007669"/>
    <property type="project" value="UniProtKB-UniRule"/>
</dbReference>
<dbReference type="HAMAP" id="MF_00165">
    <property type="entry name" value="Thymidylate_kinase"/>
    <property type="match status" value="1"/>
</dbReference>
<dbReference type="KEGG" id="nth:Nther_0033"/>
<keyword evidence="6 11" id="KW-0547">Nucleotide-binding</keyword>
<reference evidence="13 14" key="2">
    <citation type="journal article" date="2011" name="J. Bacteriol.">
        <title>Complete genome sequence of the anaerobic, halophilic alkalithermophile Natranaerobius thermophilus JW/NM-WN-LF.</title>
        <authorList>
            <person name="Zhao B."/>
            <person name="Mesbah N.M."/>
            <person name="Dalin E."/>
            <person name="Goodwin L."/>
            <person name="Nolan M."/>
            <person name="Pitluck S."/>
            <person name="Chertkov O."/>
            <person name="Brettin T.S."/>
            <person name="Han J."/>
            <person name="Larimer F.W."/>
            <person name="Land M.L."/>
            <person name="Hauser L."/>
            <person name="Kyrpides N."/>
            <person name="Wiegel J."/>
        </authorList>
    </citation>
    <scope>NUCLEOTIDE SEQUENCE [LARGE SCALE GENOMIC DNA]</scope>
    <source>
        <strain evidence="14">ATCC BAA-1301 / DSM 18059 / JW/NM-WN-LF</strain>
    </source>
</reference>
<protein>
    <recommendedName>
        <fullName evidence="3 11">Thymidylate kinase</fullName>
        <ecNumber evidence="2 11">2.7.4.9</ecNumber>
    </recommendedName>
    <alternativeName>
        <fullName evidence="11">dTMP kinase</fullName>
    </alternativeName>
</protein>
<feature type="domain" description="Thymidylate kinase-like" evidence="12">
    <location>
        <begin position="10"/>
        <end position="194"/>
    </location>
</feature>
<comment type="catalytic activity">
    <reaction evidence="9 11">
        <text>dTMP + ATP = dTDP + ADP</text>
        <dbReference type="Rhea" id="RHEA:13517"/>
        <dbReference type="ChEBI" id="CHEBI:30616"/>
        <dbReference type="ChEBI" id="CHEBI:58369"/>
        <dbReference type="ChEBI" id="CHEBI:63528"/>
        <dbReference type="ChEBI" id="CHEBI:456216"/>
        <dbReference type="EC" id="2.7.4.9"/>
    </reaction>
</comment>
<evidence type="ECO:0000256" key="6">
    <source>
        <dbReference type="ARBA" id="ARBA00022741"/>
    </source>
</evidence>
<sequence length="206" mass="23441">MSKRGKFITFEGIDGCGKSTQLKKVTSKLKKLGFNVVSTREPGGTSVGDAIREILLAPKHYNMTIETEALLYAASRVQHIEEFIIPNLAEDNIVLCDRFVDSSVAYQGIKLSHEEVIRVNQPAYDKVTPDITFLIDITPERAAKRLGIEKDRIENRGVNYQSQVRENYLFLAEEEPDRIVIINGDQSEEKVFEELWNVLEDILIRN</sequence>
<organism evidence="13 14">
    <name type="scientific">Natranaerobius thermophilus (strain ATCC BAA-1301 / DSM 18059 / JW/NM-WN-LF)</name>
    <dbReference type="NCBI Taxonomy" id="457570"/>
    <lineage>
        <taxon>Bacteria</taxon>
        <taxon>Bacillati</taxon>
        <taxon>Bacillota</taxon>
        <taxon>Clostridia</taxon>
        <taxon>Natranaerobiales</taxon>
        <taxon>Natranaerobiaceae</taxon>
        <taxon>Natranaerobius</taxon>
    </lineage>
</organism>
<dbReference type="STRING" id="457570.Nther_0033"/>
<evidence type="ECO:0000256" key="4">
    <source>
        <dbReference type="ARBA" id="ARBA00022679"/>
    </source>
</evidence>
<feature type="binding site" evidence="11">
    <location>
        <begin position="12"/>
        <end position="19"/>
    </location>
    <ligand>
        <name>ATP</name>
        <dbReference type="ChEBI" id="CHEBI:30616"/>
    </ligand>
</feature>
<dbReference type="CDD" id="cd01672">
    <property type="entry name" value="TMPK"/>
    <property type="match status" value="1"/>
</dbReference>
<dbReference type="Pfam" id="PF02223">
    <property type="entry name" value="Thymidylate_kin"/>
    <property type="match status" value="1"/>
</dbReference>
<dbReference type="InterPro" id="IPR027417">
    <property type="entry name" value="P-loop_NTPase"/>
</dbReference>
<dbReference type="Gene3D" id="3.40.50.300">
    <property type="entry name" value="P-loop containing nucleotide triphosphate hydrolases"/>
    <property type="match status" value="1"/>
</dbReference>
<dbReference type="InterPro" id="IPR039430">
    <property type="entry name" value="Thymidylate_kin-like_dom"/>
</dbReference>
<dbReference type="RefSeq" id="WP_012446523.1">
    <property type="nucleotide sequence ID" value="NC_010718.1"/>
</dbReference>
<comment type="similarity">
    <text evidence="1 11">Belongs to the thymidylate kinase family.</text>
</comment>
<evidence type="ECO:0000256" key="1">
    <source>
        <dbReference type="ARBA" id="ARBA00009776"/>
    </source>
</evidence>
<keyword evidence="14" id="KW-1185">Reference proteome</keyword>
<dbReference type="InterPro" id="IPR018094">
    <property type="entry name" value="Thymidylate_kinase"/>
</dbReference>
<evidence type="ECO:0000256" key="9">
    <source>
        <dbReference type="ARBA" id="ARBA00048743"/>
    </source>
</evidence>
<evidence type="ECO:0000256" key="11">
    <source>
        <dbReference type="HAMAP-Rule" id="MF_00165"/>
    </source>
</evidence>
<accession>B2A320</accession>
<keyword evidence="7 11" id="KW-0418">Kinase</keyword>
<dbReference type="PROSITE" id="PS01331">
    <property type="entry name" value="THYMIDYLATE_KINASE"/>
    <property type="match status" value="1"/>
</dbReference>
<dbReference type="FunCoup" id="B2A320">
    <property type="interactions" value="291"/>
</dbReference>